<proteinExistence type="predicted"/>
<evidence type="ECO:0000259" key="1">
    <source>
        <dbReference type="Pfam" id="PF01712"/>
    </source>
</evidence>
<reference evidence="2 3" key="1">
    <citation type="submission" date="2023-03" db="EMBL/GenBank/DDBJ databases">
        <title>Genome insight into feeding habits of ladybird beetles.</title>
        <authorList>
            <person name="Li H.-S."/>
            <person name="Huang Y.-H."/>
            <person name="Pang H."/>
        </authorList>
    </citation>
    <scope>NUCLEOTIDE SEQUENCE [LARGE SCALE GENOMIC DNA]</scope>
    <source>
        <strain evidence="2">SYSU_2023b</strain>
        <tissue evidence="2">Whole body</tissue>
    </source>
</reference>
<dbReference type="GO" id="GO:0005739">
    <property type="term" value="C:mitochondrion"/>
    <property type="evidence" value="ECO:0007669"/>
    <property type="project" value="TreeGrafter"/>
</dbReference>
<dbReference type="InterPro" id="IPR050566">
    <property type="entry name" value="Deoxyribonucleoside_kinase"/>
</dbReference>
<dbReference type="AlphaFoldDB" id="A0AAW1V3S6"/>
<accession>A0AAW1V3S6</accession>
<dbReference type="EMBL" id="JARQZJ010000121">
    <property type="protein sequence ID" value="KAK9888150.1"/>
    <property type="molecule type" value="Genomic_DNA"/>
</dbReference>
<dbReference type="PANTHER" id="PTHR10513">
    <property type="entry name" value="DEOXYNUCLEOSIDE KINASE"/>
    <property type="match status" value="1"/>
</dbReference>
<keyword evidence="3" id="KW-1185">Reference proteome</keyword>
<evidence type="ECO:0000313" key="2">
    <source>
        <dbReference type="EMBL" id="KAK9888150.1"/>
    </source>
</evidence>
<organism evidence="2 3">
    <name type="scientific">Henosepilachna vigintioctopunctata</name>
    <dbReference type="NCBI Taxonomy" id="420089"/>
    <lineage>
        <taxon>Eukaryota</taxon>
        <taxon>Metazoa</taxon>
        <taxon>Ecdysozoa</taxon>
        <taxon>Arthropoda</taxon>
        <taxon>Hexapoda</taxon>
        <taxon>Insecta</taxon>
        <taxon>Pterygota</taxon>
        <taxon>Neoptera</taxon>
        <taxon>Endopterygota</taxon>
        <taxon>Coleoptera</taxon>
        <taxon>Polyphaga</taxon>
        <taxon>Cucujiformia</taxon>
        <taxon>Coccinelloidea</taxon>
        <taxon>Coccinellidae</taxon>
        <taxon>Epilachninae</taxon>
        <taxon>Epilachnini</taxon>
        <taxon>Henosepilachna</taxon>
    </lineage>
</organism>
<sequence length="315" mass="36804">MLKLISELNRKLIDLKKAILTPGKRVHKQFQEDMENVLINIVTGKTNNEKTTSVFSPGKQSSFLGISPLKIDEINREGRPFRVAIEGNIGAGKSTCIDYFKRFPSVETYGEPIDWWRNVDGDNLLELLYTDIDKWISVFQSYVQLTRLKVQTSKPQNQNTTVQIFERSIQNNRFCFLEHAYRKGSLNSADYAVLDQWYRWIRSNVDINLDLIVYLRTSPEVVYERVKSRNRPEESGLQFQYLVDLHESHEKWLMSNDERFNNIPLLVLDGNQPISEMEKQYKIFEEKIIGHETKGLKRADSTDLSKAKKNLKMDF</sequence>
<dbReference type="CDD" id="cd01673">
    <property type="entry name" value="dNK"/>
    <property type="match status" value="1"/>
</dbReference>
<dbReference type="InterPro" id="IPR031314">
    <property type="entry name" value="DNK_dom"/>
</dbReference>
<dbReference type="PANTHER" id="PTHR10513:SF38">
    <property type="entry name" value="DEOXYNUCLEOSIDE KINASE-LIKE PROTEIN"/>
    <property type="match status" value="1"/>
</dbReference>
<dbReference type="Gene3D" id="3.40.50.300">
    <property type="entry name" value="P-loop containing nucleotide triphosphate hydrolases"/>
    <property type="match status" value="1"/>
</dbReference>
<feature type="domain" description="Deoxynucleoside kinase" evidence="1">
    <location>
        <begin position="84"/>
        <end position="283"/>
    </location>
</feature>
<comment type="caution">
    <text evidence="2">The sequence shown here is derived from an EMBL/GenBank/DDBJ whole genome shotgun (WGS) entry which is preliminary data.</text>
</comment>
<dbReference type="Pfam" id="PF01712">
    <property type="entry name" value="dNK"/>
    <property type="match status" value="1"/>
</dbReference>
<evidence type="ECO:0000313" key="3">
    <source>
        <dbReference type="Proteomes" id="UP001431783"/>
    </source>
</evidence>
<dbReference type="FunFam" id="3.40.50.300:FF:001571">
    <property type="entry name" value="Deoxynucleoside kinase"/>
    <property type="match status" value="1"/>
</dbReference>
<protein>
    <recommendedName>
        <fullName evidence="1">Deoxynucleoside kinase domain-containing protein</fullName>
    </recommendedName>
</protein>
<gene>
    <name evidence="2" type="ORF">WA026_000419</name>
</gene>
<dbReference type="InterPro" id="IPR027417">
    <property type="entry name" value="P-loop_NTPase"/>
</dbReference>
<dbReference type="SUPFAM" id="SSF52540">
    <property type="entry name" value="P-loop containing nucleoside triphosphate hydrolases"/>
    <property type="match status" value="1"/>
</dbReference>
<dbReference type="GO" id="GO:0019136">
    <property type="term" value="F:deoxynucleoside kinase activity"/>
    <property type="evidence" value="ECO:0007669"/>
    <property type="project" value="TreeGrafter"/>
</dbReference>
<dbReference type="Proteomes" id="UP001431783">
    <property type="component" value="Unassembled WGS sequence"/>
</dbReference>
<name>A0AAW1V3S6_9CUCU</name>